<evidence type="ECO:0000256" key="5">
    <source>
        <dbReference type="ARBA" id="ARBA00022989"/>
    </source>
</evidence>
<dbReference type="Proteomes" id="UP000321328">
    <property type="component" value="Unassembled WGS sequence"/>
</dbReference>
<dbReference type="SUPFAM" id="SSF52266">
    <property type="entry name" value="SGNH hydrolase"/>
    <property type="match status" value="1"/>
</dbReference>
<dbReference type="Gene3D" id="3.40.50.1110">
    <property type="entry name" value="SGNH hydrolase"/>
    <property type="match status" value="1"/>
</dbReference>
<feature type="region of interest" description="Disordered" evidence="8">
    <location>
        <begin position="407"/>
        <end position="438"/>
    </location>
</feature>
<dbReference type="EMBL" id="BJVI01000007">
    <property type="protein sequence ID" value="GEL17282.1"/>
    <property type="molecule type" value="Genomic_DNA"/>
</dbReference>
<evidence type="ECO:0000256" key="1">
    <source>
        <dbReference type="ARBA" id="ARBA00004651"/>
    </source>
</evidence>
<evidence type="ECO:0000256" key="4">
    <source>
        <dbReference type="ARBA" id="ARBA00022692"/>
    </source>
</evidence>
<dbReference type="PANTHER" id="PTHR23028">
    <property type="entry name" value="ACETYLTRANSFERASE"/>
    <property type="match status" value="1"/>
</dbReference>
<evidence type="ECO:0000256" key="3">
    <source>
        <dbReference type="ARBA" id="ARBA00022679"/>
    </source>
</evidence>
<keyword evidence="12" id="KW-1185">Reference proteome</keyword>
<evidence type="ECO:0000256" key="7">
    <source>
        <dbReference type="ARBA" id="ARBA00023315"/>
    </source>
</evidence>
<feature type="compositionally biased region" description="Pro residues" evidence="8">
    <location>
        <begin position="426"/>
        <end position="438"/>
    </location>
</feature>
<feature type="transmembrane region" description="Helical" evidence="9">
    <location>
        <begin position="216"/>
        <end position="233"/>
    </location>
</feature>
<keyword evidence="6 9" id="KW-0472">Membrane</keyword>
<dbReference type="STRING" id="1123024.GCA_000423625_00337"/>
<feature type="transmembrane region" description="Helical" evidence="9">
    <location>
        <begin position="275"/>
        <end position="296"/>
    </location>
</feature>
<dbReference type="InterPro" id="IPR002656">
    <property type="entry name" value="Acyl_transf_3_dom"/>
</dbReference>
<evidence type="ECO:0000256" key="9">
    <source>
        <dbReference type="SAM" id="Phobius"/>
    </source>
</evidence>
<gene>
    <name evidence="11" type="ORF">PA7_11190</name>
</gene>
<dbReference type="Pfam" id="PF01757">
    <property type="entry name" value="Acyl_transf_3"/>
    <property type="match status" value="1"/>
</dbReference>
<evidence type="ECO:0000256" key="8">
    <source>
        <dbReference type="SAM" id="MobiDB-lite"/>
    </source>
</evidence>
<feature type="transmembrane region" description="Helical" evidence="9">
    <location>
        <begin position="161"/>
        <end position="178"/>
    </location>
</feature>
<dbReference type="InterPro" id="IPR050879">
    <property type="entry name" value="Acyltransferase_3"/>
</dbReference>
<feature type="transmembrane region" description="Helical" evidence="9">
    <location>
        <begin position="185"/>
        <end position="204"/>
    </location>
</feature>
<dbReference type="GO" id="GO:0005886">
    <property type="term" value="C:plasma membrane"/>
    <property type="evidence" value="ECO:0007669"/>
    <property type="project" value="UniProtKB-SubCell"/>
</dbReference>
<dbReference type="AlphaFoldDB" id="A0A511CXK4"/>
<dbReference type="RefSeq" id="WP_051232040.1">
    <property type="nucleotide sequence ID" value="NZ_AUII01000001.1"/>
</dbReference>
<feature type="transmembrane region" description="Helical" evidence="9">
    <location>
        <begin position="92"/>
        <end position="111"/>
    </location>
</feature>
<dbReference type="OrthoDB" id="3404679at2"/>
<comment type="subcellular location">
    <subcellularLocation>
        <location evidence="1">Cell membrane</location>
        <topology evidence="1">Multi-pass membrane protein</topology>
    </subcellularLocation>
</comment>
<dbReference type="PANTHER" id="PTHR23028:SF53">
    <property type="entry name" value="ACYL_TRANSF_3 DOMAIN-CONTAINING PROTEIN"/>
    <property type="match status" value="1"/>
</dbReference>
<dbReference type="InterPro" id="IPR036514">
    <property type="entry name" value="SGNH_hydro_sf"/>
</dbReference>
<evidence type="ECO:0000313" key="11">
    <source>
        <dbReference type="EMBL" id="GEL17282.1"/>
    </source>
</evidence>
<feature type="compositionally biased region" description="Low complexity" evidence="8">
    <location>
        <begin position="413"/>
        <end position="425"/>
    </location>
</feature>
<dbReference type="GO" id="GO:0016747">
    <property type="term" value="F:acyltransferase activity, transferring groups other than amino-acyl groups"/>
    <property type="evidence" value="ECO:0007669"/>
    <property type="project" value="InterPro"/>
</dbReference>
<keyword evidence="2" id="KW-1003">Cell membrane</keyword>
<keyword evidence="3" id="KW-0808">Transferase</keyword>
<evidence type="ECO:0000256" key="2">
    <source>
        <dbReference type="ARBA" id="ARBA00022475"/>
    </source>
</evidence>
<feature type="transmembrane region" description="Helical" evidence="9">
    <location>
        <begin position="308"/>
        <end position="329"/>
    </location>
</feature>
<comment type="caution">
    <text evidence="11">The sequence shown here is derived from an EMBL/GenBank/DDBJ whole genome shotgun (WGS) entry which is preliminary data.</text>
</comment>
<feature type="transmembrane region" description="Helical" evidence="9">
    <location>
        <begin position="50"/>
        <end position="71"/>
    </location>
</feature>
<sequence>MIEPGIVPARRVNPRPPRRGIPHRPGLDGLRAVAVVAVLAYHVGGPADGGFLGVEVFFTLSGYLVTALLVAELRRTGRVDLGGFALARARRLLPALLVCVVGTVALVAWVSPGDLTRWRRDALASLAYVQNWQLVLGHVPYGEVFDRPSPLLHLWSLGVEGQLYLLWPLLLVGSLAYAGRRRAAAVTLALAAASAVAMAALVDLDEPGRVYYGTDTRAAGFLIGAALALAVLPRTARPRRTAASGALDVVGAAALIGLLWAFVRVSEFDEELYRRGGFALVGLLTAAVVAAAAHPATGLSRLLGVTPLVWLGQRSYGIYLYHWPIFVLIRDPSGEPRLADLGRVGATLLLAAVSYRWIELPVRRGLRRGPGGWARWRPAVAAVGATGAAAVAVLALTATPVPGALGPRPPATPVAAPAAPSAEPAPSTPAPSAPALPAPPPLVVGDSVVLGSADAIRSALGPGTTVDAVVGRQFSTAPAIVAAWVAQHPGPVVVHLGSNGIVRDADVDAVVAAAGPRPVVLVTVAVPRRWQQPDNAALATAAQRHPTVVLVDWAAVAAADPGLLGPDQVHPTAAGRTALAAAIAAALDR</sequence>
<feature type="transmembrane region" description="Helical" evidence="9">
    <location>
        <begin position="245"/>
        <end position="263"/>
    </location>
</feature>
<keyword evidence="5 9" id="KW-1133">Transmembrane helix</keyword>
<reference evidence="11 12" key="1">
    <citation type="submission" date="2019-07" db="EMBL/GenBank/DDBJ databases">
        <title>Whole genome shotgun sequence of Pseudonocardia asaccharolytica NBRC 16224.</title>
        <authorList>
            <person name="Hosoyama A."/>
            <person name="Uohara A."/>
            <person name="Ohji S."/>
            <person name="Ichikawa N."/>
        </authorList>
    </citation>
    <scope>NUCLEOTIDE SEQUENCE [LARGE SCALE GENOMIC DNA]</scope>
    <source>
        <strain evidence="11 12">NBRC 16224</strain>
    </source>
</reference>
<evidence type="ECO:0000256" key="6">
    <source>
        <dbReference type="ARBA" id="ARBA00023136"/>
    </source>
</evidence>
<evidence type="ECO:0000313" key="12">
    <source>
        <dbReference type="Proteomes" id="UP000321328"/>
    </source>
</evidence>
<keyword evidence="4 9" id="KW-0812">Transmembrane</keyword>
<feature type="transmembrane region" description="Helical" evidence="9">
    <location>
        <begin position="341"/>
        <end position="358"/>
    </location>
</feature>
<dbReference type="GO" id="GO:0009103">
    <property type="term" value="P:lipopolysaccharide biosynthetic process"/>
    <property type="evidence" value="ECO:0007669"/>
    <property type="project" value="TreeGrafter"/>
</dbReference>
<keyword evidence="7" id="KW-0012">Acyltransferase</keyword>
<feature type="domain" description="Acyltransferase 3" evidence="10">
    <location>
        <begin position="25"/>
        <end position="339"/>
    </location>
</feature>
<proteinExistence type="predicted"/>
<protein>
    <recommendedName>
        <fullName evidence="10">Acyltransferase 3 domain-containing protein</fullName>
    </recommendedName>
</protein>
<organism evidence="11 12">
    <name type="scientific">Pseudonocardia asaccharolytica DSM 44247 = NBRC 16224</name>
    <dbReference type="NCBI Taxonomy" id="1123024"/>
    <lineage>
        <taxon>Bacteria</taxon>
        <taxon>Bacillati</taxon>
        <taxon>Actinomycetota</taxon>
        <taxon>Actinomycetes</taxon>
        <taxon>Pseudonocardiales</taxon>
        <taxon>Pseudonocardiaceae</taxon>
        <taxon>Pseudonocardia</taxon>
    </lineage>
</organism>
<accession>A0A511CXK4</accession>
<name>A0A511CXK4_9PSEU</name>
<feature type="transmembrane region" description="Helical" evidence="9">
    <location>
        <begin position="379"/>
        <end position="398"/>
    </location>
</feature>
<evidence type="ECO:0000259" key="10">
    <source>
        <dbReference type="Pfam" id="PF01757"/>
    </source>
</evidence>